<sequence length="270" mass="29343">MASAIMGPSGSGKTTLLNVLAGQTKASPKLNLSALLDINGVPFSNSLYKIRGLNAFQAEQVMETLRYLAQDGHTVICSIHHSKGSVYAKFDDVVLLAGGSLIYVGPANDEVLAYFSKFGHCIPGTVAYLCGYRISVHVIELNSLDFSPATTVLWPEVDLELALIYYWDGNEAVHLGGKNLWVDCDKGFKSSTYKPGVCNSTQCTYSNPNYCGDCILKPKLQPGCNNNSCYIWGENPLIDWFDDSTEIADDVFIIGSTPGVCVTLPRFIFA</sequence>
<dbReference type="InterPro" id="IPR032861">
    <property type="entry name" value="TAXi_N"/>
</dbReference>
<dbReference type="InterPro" id="IPR003439">
    <property type="entry name" value="ABC_transporter-like_ATP-bd"/>
</dbReference>
<evidence type="ECO:0000259" key="7">
    <source>
        <dbReference type="Pfam" id="PF00005"/>
    </source>
</evidence>
<protein>
    <submittedName>
        <fullName evidence="9">Uncharacterized protein</fullName>
    </submittedName>
</protein>
<evidence type="ECO:0000256" key="2">
    <source>
        <dbReference type="ARBA" id="ARBA00007447"/>
    </source>
</evidence>
<accession>A0A9J5Y466</accession>
<comment type="subcellular location">
    <subcellularLocation>
        <location evidence="1">Membrane</location>
        <topology evidence="1">Multi-pass membrane protein</topology>
    </subcellularLocation>
</comment>
<dbReference type="GO" id="GO:0016020">
    <property type="term" value="C:membrane"/>
    <property type="evidence" value="ECO:0007669"/>
    <property type="project" value="UniProtKB-SubCell"/>
</dbReference>
<proteinExistence type="inferred from homology"/>
<evidence type="ECO:0000256" key="1">
    <source>
        <dbReference type="ARBA" id="ARBA00004141"/>
    </source>
</evidence>
<dbReference type="GO" id="GO:0042626">
    <property type="term" value="F:ATPase-coupled transmembrane transporter activity"/>
    <property type="evidence" value="ECO:0007669"/>
    <property type="project" value="TreeGrafter"/>
</dbReference>
<dbReference type="Gene3D" id="2.40.70.10">
    <property type="entry name" value="Acid Proteases"/>
    <property type="match status" value="1"/>
</dbReference>
<name>A0A9J5Y466_SOLCO</name>
<dbReference type="InterPro" id="IPR021109">
    <property type="entry name" value="Peptidase_aspartic_dom_sf"/>
</dbReference>
<dbReference type="GO" id="GO:0016887">
    <property type="term" value="F:ATP hydrolysis activity"/>
    <property type="evidence" value="ECO:0007669"/>
    <property type="project" value="InterPro"/>
</dbReference>
<dbReference type="GO" id="GO:0005524">
    <property type="term" value="F:ATP binding"/>
    <property type="evidence" value="ECO:0007669"/>
    <property type="project" value="InterPro"/>
</dbReference>
<dbReference type="AlphaFoldDB" id="A0A9J5Y466"/>
<reference evidence="9 10" key="1">
    <citation type="submission" date="2020-09" db="EMBL/GenBank/DDBJ databases">
        <title>De no assembly of potato wild relative species, Solanum commersonii.</title>
        <authorList>
            <person name="Cho K."/>
        </authorList>
    </citation>
    <scope>NUCLEOTIDE SEQUENCE [LARGE SCALE GENOMIC DNA]</scope>
    <source>
        <strain evidence="9">LZ3.2</strain>
        <tissue evidence="9">Leaf</tissue>
    </source>
</reference>
<keyword evidence="10" id="KW-1185">Reference proteome</keyword>
<keyword evidence="3" id="KW-0813">Transport</keyword>
<dbReference type="PANTHER" id="PTHR48041:SF41">
    <property type="entry name" value="ABC TRANSPORTER G FAMILY"/>
    <property type="match status" value="1"/>
</dbReference>
<feature type="domain" description="Xylanase inhibitor N-terminal" evidence="8">
    <location>
        <begin position="173"/>
        <end position="270"/>
    </location>
</feature>
<dbReference type="PANTHER" id="PTHR48041">
    <property type="entry name" value="ABC TRANSPORTER G FAMILY MEMBER 28"/>
    <property type="match status" value="1"/>
</dbReference>
<gene>
    <name evidence="9" type="ORF">H5410_036667</name>
</gene>
<dbReference type="EMBL" id="JACXVP010000007">
    <property type="protein sequence ID" value="KAG5595435.1"/>
    <property type="molecule type" value="Genomic_DNA"/>
</dbReference>
<evidence type="ECO:0000256" key="5">
    <source>
        <dbReference type="ARBA" id="ARBA00022989"/>
    </source>
</evidence>
<evidence type="ECO:0000313" key="9">
    <source>
        <dbReference type="EMBL" id="KAG5595435.1"/>
    </source>
</evidence>
<feature type="domain" description="ABC transporter" evidence="7">
    <location>
        <begin position="4"/>
        <end position="26"/>
    </location>
</feature>
<dbReference type="Pfam" id="PF14543">
    <property type="entry name" value="TAXi_N"/>
    <property type="match status" value="1"/>
</dbReference>
<evidence type="ECO:0000313" key="10">
    <source>
        <dbReference type="Proteomes" id="UP000824120"/>
    </source>
</evidence>
<dbReference type="Pfam" id="PF00005">
    <property type="entry name" value="ABC_tran"/>
    <property type="match status" value="1"/>
</dbReference>
<comment type="similarity">
    <text evidence="2">Belongs to the peptidase A1 family.</text>
</comment>
<dbReference type="SUPFAM" id="SSF52540">
    <property type="entry name" value="P-loop containing nucleoside triphosphate hydrolases"/>
    <property type="match status" value="1"/>
</dbReference>
<keyword evidence="4" id="KW-0812">Transmembrane</keyword>
<evidence type="ECO:0000259" key="8">
    <source>
        <dbReference type="Pfam" id="PF14543"/>
    </source>
</evidence>
<keyword evidence="5" id="KW-1133">Transmembrane helix</keyword>
<organism evidence="9 10">
    <name type="scientific">Solanum commersonii</name>
    <name type="common">Commerson's wild potato</name>
    <name type="synonym">Commerson's nightshade</name>
    <dbReference type="NCBI Taxonomy" id="4109"/>
    <lineage>
        <taxon>Eukaryota</taxon>
        <taxon>Viridiplantae</taxon>
        <taxon>Streptophyta</taxon>
        <taxon>Embryophyta</taxon>
        <taxon>Tracheophyta</taxon>
        <taxon>Spermatophyta</taxon>
        <taxon>Magnoliopsida</taxon>
        <taxon>eudicotyledons</taxon>
        <taxon>Gunneridae</taxon>
        <taxon>Pentapetalae</taxon>
        <taxon>asterids</taxon>
        <taxon>lamiids</taxon>
        <taxon>Solanales</taxon>
        <taxon>Solanaceae</taxon>
        <taxon>Solanoideae</taxon>
        <taxon>Solaneae</taxon>
        <taxon>Solanum</taxon>
    </lineage>
</organism>
<comment type="caution">
    <text evidence="9">The sequence shown here is derived from an EMBL/GenBank/DDBJ whole genome shotgun (WGS) entry which is preliminary data.</text>
</comment>
<dbReference type="Proteomes" id="UP000824120">
    <property type="component" value="Chromosome 7"/>
</dbReference>
<keyword evidence="6" id="KW-0472">Membrane</keyword>
<dbReference type="InterPro" id="IPR027417">
    <property type="entry name" value="P-loop_NTPase"/>
</dbReference>
<dbReference type="InterPro" id="IPR050352">
    <property type="entry name" value="ABCG_transporters"/>
</dbReference>
<evidence type="ECO:0000256" key="6">
    <source>
        <dbReference type="ARBA" id="ARBA00023136"/>
    </source>
</evidence>
<evidence type="ECO:0000256" key="3">
    <source>
        <dbReference type="ARBA" id="ARBA00022448"/>
    </source>
</evidence>
<dbReference type="OrthoDB" id="66620at2759"/>
<evidence type="ECO:0000256" key="4">
    <source>
        <dbReference type="ARBA" id="ARBA00022692"/>
    </source>
</evidence>
<dbReference type="Gene3D" id="3.40.50.300">
    <property type="entry name" value="P-loop containing nucleotide triphosphate hydrolases"/>
    <property type="match status" value="2"/>
</dbReference>